<dbReference type="NCBIfam" id="TIGR04102">
    <property type="entry name" value="SWIM_PBPRA1643"/>
    <property type="match status" value="1"/>
</dbReference>
<dbReference type="STRING" id="64969.SAMN02745127_02901"/>
<dbReference type="Pfam" id="PF02810">
    <property type="entry name" value="SEC-C"/>
    <property type="match status" value="1"/>
</dbReference>
<dbReference type="PANTHER" id="PTHR33747:SF1">
    <property type="entry name" value="ADENYLATE CYCLASE-ASSOCIATED CAP C-TERMINAL DOMAIN-CONTAINING PROTEIN"/>
    <property type="match status" value="1"/>
</dbReference>
<dbReference type="InterPro" id="IPR026368">
    <property type="entry name" value="SWIM_PBPRA1643"/>
</dbReference>
<evidence type="ECO:0000313" key="2">
    <source>
        <dbReference type="Proteomes" id="UP000191418"/>
    </source>
</evidence>
<gene>
    <name evidence="1" type="ORF">BTE48_10990</name>
</gene>
<evidence type="ECO:0000313" key="1">
    <source>
        <dbReference type="EMBL" id="OPX55016.1"/>
    </source>
</evidence>
<dbReference type="AlphaFoldDB" id="A0A1T4SBD9"/>
<proteinExistence type="predicted"/>
<reference evidence="1 2" key="1">
    <citation type="submission" date="2017-01" db="EMBL/GenBank/DDBJ databases">
        <title>Genome Sequencing of a Marine Spirillum, Oceanospirillum multiglobuliferum ATCC 33336, from Japan.</title>
        <authorList>
            <person name="Carney J.G."/>
            <person name="Trachtenberg A.M."/>
            <person name="Rheaume B.A."/>
            <person name="Linnane J.D."/>
            <person name="Pitts N.L."/>
            <person name="Mykles D.L."/>
            <person name="Maclea K.S."/>
        </authorList>
    </citation>
    <scope>NUCLEOTIDE SEQUENCE [LARGE SCALE GENOMIC DNA]</scope>
    <source>
        <strain evidence="1 2">ATCC 33336</strain>
    </source>
</reference>
<comment type="caution">
    <text evidence="1">The sequence shown here is derived from an EMBL/GenBank/DDBJ whole genome shotgun (WGS) entry which is preliminary data.</text>
</comment>
<protein>
    <recommendedName>
        <fullName evidence="3">Zinc chelation protein SecC</fullName>
    </recommendedName>
</protein>
<dbReference type="Gene3D" id="3.10.450.50">
    <property type="match status" value="1"/>
</dbReference>
<dbReference type="SUPFAM" id="SSF103642">
    <property type="entry name" value="Sec-C motif"/>
    <property type="match status" value="1"/>
</dbReference>
<dbReference type="Proteomes" id="UP000191418">
    <property type="component" value="Unassembled WGS sequence"/>
</dbReference>
<keyword evidence="2" id="KW-1185">Reference proteome</keyword>
<dbReference type="InterPro" id="IPR004027">
    <property type="entry name" value="SEC_C_motif"/>
</dbReference>
<dbReference type="EMBL" id="MTSM01000014">
    <property type="protein sequence ID" value="OPX55016.1"/>
    <property type="molecule type" value="Genomic_DNA"/>
</dbReference>
<organism evidence="1 2">
    <name type="scientific">Oceanospirillum multiglobuliferum</name>
    <dbReference type="NCBI Taxonomy" id="64969"/>
    <lineage>
        <taxon>Bacteria</taxon>
        <taxon>Pseudomonadati</taxon>
        <taxon>Pseudomonadota</taxon>
        <taxon>Gammaproteobacteria</taxon>
        <taxon>Oceanospirillales</taxon>
        <taxon>Oceanospirillaceae</taxon>
        <taxon>Oceanospirillum</taxon>
    </lineage>
</organism>
<dbReference type="PANTHER" id="PTHR33747">
    <property type="entry name" value="UPF0225 PROTEIN SCO1677"/>
    <property type="match status" value="1"/>
</dbReference>
<accession>A0A1T4SBD9</accession>
<sequence>MPKYPFKTRIARVPQEPFRGFNHKRQKRLGTAANPAIINVHTDARRDELLAICQENDWHCQISVNPDEQVNEQALDVLKNYPTTTRFAPKPDRNEPCSCGSGKKYKKCCGLG</sequence>
<dbReference type="OrthoDB" id="570299at2"/>
<name>A0A1T4SBD9_9GAMM</name>
<dbReference type="RefSeq" id="WP_078746417.1">
    <property type="nucleotide sequence ID" value="NZ_FUXG01000027.1"/>
</dbReference>
<evidence type="ECO:0008006" key="3">
    <source>
        <dbReference type="Google" id="ProtNLM"/>
    </source>
</evidence>